<sequence>MKAIQSQYIIAAQGKRVSVILPMQQWQQVLEDLDELEDIRLYDEVKARQEPTVSLDDYLKKRQHLYKV</sequence>
<name>A0A3P1BID5_9BACT</name>
<evidence type="ECO:0008006" key="3">
    <source>
        <dbReference type="Google" id="ProtNLM"/>
    </source>
</evidence>
<evidence type="ECO:0000313" key="2">
    <source>
        <dbReference type="Proteomes" id="UP000271925"/>
    </source>
</evidence>
<comment type="caution">
    <text evidence="1">The sequence shown here is derived from an EMBL/GenBank/DDBJ whole genome shotgun (WGS) entry which is preliminary data.</text>
</comment>
<evidence type="ECO:0000313" key="1">
    <source>
        <dbReference type="EMBL" id="RRB00745.1"/>
    </source>
</evidence>
<keyword evidence="2" id="KW-1185">Reference proteome</keyword>
<organism evidence="1 2">
    <name type="scientific">Larkinella rosea</name>
    <dbReference type="NCBI Taxonomy" id="2025312"/>
    <lineage>
        <taxon>Bacteria</taxon>
        <taxon>Pseudomonadati</taxon>
        <taxon>Bacteroidota</taxon>
        <taxon>Cytophagia</taxon>
        <taxon>Cytophagales</taxon>
        <taxon>Spirosomataceae</taxon>
        <taxon>Larkinella</taxon>
    </lineage>
</organism>
<protein>
    <recommendedName>
        <fullName evidence="3">Type II toxin-antitoxin system Phd/YefM family antitoxin</fullName>
    </recommendedName>
</protein>
<accession>A0A3P1BID5</accession>
<gene>
    <name evidence="1" type="ORF">EHT25_21345</name>
</gene>
<dbReference type="RefSeq" id="WP_124877211.1">
    <property type="nucleotide sequence ID" value="NZ_RQJO01000010.1"/>
</dbReference>
<proteinExistence type="predicted"/>
<dbReference type="Proteomes" id="UP000271925">
    <property type="component" value="Unassembled WGS sequence"/>
</dbReference>
<reference evidence="1 2" key="1">
    <citation type="submission" date="2018-11" db="EMBL/GenBank/DDBJ databases">
        <authorList>
            <person name="Zhou Z."/>
            <person name="Wang G."/>
        </authorList>
    </citation>
    <scope>NUCLEOTIDE SEQUENCE [LARGE SCALE GENOMIC DNA]</scope>
    <source>
        <strain evidence="1 2">KCTC52004</strain>
    </source>
</reference>
<dbReference type="EMBL" id="RQJO01000010">
    <property type="protein sequence ID" value="RRB00745.1"/>
    <property type="molecule type" value="Genomic_DNA"/>
</dbReference>
<dbReference type="AlphaFoldDB" id="A0A3P1BID5"/>